<dbReference type="InterPro" id="IPR031259">
    <property type="entry name" value="ILBP"/>
</dbReference>
<name>V3ZJW0_LOTGI</name>
<evidence type="ECO:0000256" key="1">
    <source>
        <dbReference type="ARBA" id="ARBA00008390"/>
    </source>
</evidence>
<keyword evidence="2" id="KW-0446">Lipid-binding</keyword>
<dbReference type="InterPro" id="IPR012674">
    <property type="entry name" value="Calycin"/>
</dbReference>
<dbReference type="Pfam" id="PF00061">
    <property type="entry name" value="Lipocalin"/>
    <property type="match status" value="1"/>
</dbReference>
<dbReference type="GeneID" id="20239378"/>
<dbReference type="OrthoDB" id="354351at2759"/>
<sequence>MAAAIKNFEGKWNMVDSTNFDEYMKAVGVGMVMRKLAGTAKPQQDIKVEGDDKISITTSTTFKSTVIDFSLGKEFEETTGDGRKVKSVCTVDGNTLKHESKAQTEDEPDTTITREFNGNDMIMILKAKDVTCTRKYQR</sequence>
<feature type="non-terminal residue" evidence="5">
    <location>
        <position position="138"/>
    </location>
</feature>
<dbReference type="GO" id="GO:0008289">
    <property type="term" value="F:lipid binding"/>
    <property type="evidence" value="ECO:0007669"/>
    <property type="project" value="UniProtKB-KW"/>
</dbReference>
<organism evidence="5 6">
    <name type="scientific">Lottia gigantea</name>
    <name type="common">Giant owl limpet</name>
    <dbReference type="NCBI Taxonomy" id="225164"/>
    <lineage>
        <taxon>Eukaryota</taxon>
        <taxon>Metazoa</taxon>
        <taxon>Spiralia</taxon>
        <taxon>Lophotrochozoa</taxon>
        <taxon>Mollusca</taxon>
        <taxon>Gastropoda</taxon>
        <taxon>Patellogastropoda</taxon>
        <taxon>Lottioidea</taxon>
        <taxon>Lottiidae</taxon>
        <taxon>Lottia</taxon>
    </lineage>
</organism>
<dbReference type="PANTHER" id="PTHR11955">
    <property type="entry name" value="FATTY ACID BINDING PROTEIN"/>
    <property type="match status" value="1"/>
</dbReference>
<dbReference type="CDD" id="cd00742">
    <property type="entry name" value="FABP"/>
    <property type="match status" value="1"/>
</dbReference>
<evidence type="ECO:0000256" key="3">
    <source>
        <dbReference type="RuleBase" id="RU003696"/>
    </source>
</evidence>
<dbReference type="SUPFAM" id="SSF50814">
    <property type="entry name" value="Lipocalins"/>
    <property type="match status" value="1"/>
</dbReference>
<dbReference type="CTD" id="20239378"/>
<dbReference type="RefSeq" id="XP_009057647.1">
    <property type="nucleotide sequence ID" value="XM_009059399.1"/>
</dbReference>
<dbReference type="PRINTS" id="PR00178">
    <property type="entry name" value="FATTYACIDBP"/>
</dbReference>
<keyword evidence="3" id="KW-0813">Transport</keyword>
<dbReference type="InterPro" id="IPR000566">
    <property type="entry name" value="Lipocln_cytosolic_FA-bd_dom"/>
</dbReference>
<dbReference type="KEGG" id="lgi:LOTGIDRAFT_163303"/>
<dbReference type="FunFam" id="2.40.128.20:FF:000001">
    <property type="entry name" value="Fatty acid-binding protein, adipocyte"/>
    <property type="match status" value="1"/>
</dbReference>
<dbReference type="Gene3D" id="2.40.128.20">
    <property type="match status" value="1"/>
</dbReference>
<comment type="similarity">
    <text evidence="1 3">Belongs to the calycin superfamily. Fatty-acid binding protein (FABP) family.</text>
</comment>
<evidence type="ECO:0000256" key="2">
    <source>
        <dbReference type="ARBA" id="ARBA00023121"/>
    </source>
</evidence>
<feature type="domain" description="Cytosolic fatty-acid binding proteins" evidence="4">
    <location>
        <begin position="10"/>
        <end position="27"/>
    </location>
</feature>
<dbReference type="PROSITE" id="PS00214">
    <property type="entry name" value="FABP"/>
    <property type="match status" value="1"/>
</dbReference>
<dbReference type="AlphaFoldDB" id="V3ZJW0"/>
<dbReference type="EMBL" id="KB202237">
    <property type="protein sequence ID" value="ESO91578.1"/>
    <property type="molecule type" value="Genomic_DNA"/>
</dbReference>
<accession>V3ZJW0</accession>
<evidence type="ECO:0000313" key="6">
    <source>
        <dbReference type="Proteomes" id="UP000030746"/>
    </source>
</evidence>
<dbReference type="Proteomes" id="UP000030746">
    <property type="component" value="Unassembled WGS sequence"/>
</dbReference>
<dbReference type="HOGENOM" id="CLU_113772_0_0_1"/>
<dbReference type="OMA" id="NTEINCK"/>
<gene>
    <name evidence="5" type="ORF">LOTGIDRAFT_163303</name>
</gene>
<evidence type="ECO:0000259" key="4">
    <source>
        <dbReference type="PROSITE" id="PS00214"/>
    </source>
</evidence>
<proteinExistence type="inferred from homology"/>
<protein>
    <recommendedName>
        <fullName evidence="4">Cytosolic fatty-acid binding proteins domain-containing protein</fullName>
    </recommendedName>
</protein>
<dbReference type="InterPro" id="IPR000463">
    <property type="entry name" value="Fatty_acid-bd"/>
</dbReference>
<evidence type="ECO:0000313" key="5">
    <source>
        <dbReference type="EMBL" id="ESO91578.1"/>
    </source>
</evidence>
<keyword evidence="6" id="KW-1185">Reference proteome</keyword>
<reference evidence="5 6" key="1">
    <citation type="journal article" date="2013" name="Nature">
        <title>Insights into bilaterian evolution from three spiralian genomes.</title>
        <authorList>
            <person name="Simakov O."/>
            <person name="Marletaz F."/>
            <person name="Cho S.J."/>
            <person name="Edsinger-Gonzales E."/>
            <person name="Havlak P."/>
            <person name="Hellsten U."/>
            <person name="Kuo D.H."/>
            <person name="Larsson T."/>
            <person name="Lv J."/>
            <person name="Arendt D."/>
            <person name="Savage R."/>
            <person name="Osoegawa K."/>
            <person name="de Jong P."/>
            <person name="Grimwood J."/>
            <person name="Chapman J.A."/>
            <person name="Shapiro H."/>
            <person name="Aerts A."/>
            <person name="Otillar R.P."/>
            <person name="Terry A.Y."/>
            <person name="Boore J.L."/>
            <person name="Grigoriev I.V."/>
            <person name="Lindberg D.R."/>
            <person name="Seaver E.C."/>
            <person name="Weisblat D.A."/>
            <person name="Putnam N.H."/>
            <person name="Rokhsar D.S."/>
        </authorList>
    </citation>
    <scope>NUCLEOTIDE SEQUENCE [LARGE SCALE GENOMIC DNA]</scope>
</reference>